<dbReference type="EMBL" id="FQ790233">
    <property type="protein sequence ID" value="CBZ40866.1"/>
    <property type="molecule type" value="Genomic_DNA"/>
</dbReference>
<dbReference type="InterPro" id="IPR000192">
    <property type="entry name" value="Aminotrans_V_dom"/>
</dbReference>
<dbReference type="Gene3D" id="3.90.1150.10">
    <property type="entry name" value="Aspartate Aminotransferase, domain 1"/>
    <property type="match status" value="2"/>
</dbReference>
<dbReference type="SUPFAM" id="SSF53383">
    <property type="entry name" value="PLP-dependent transferases"/>
    <property type="match status" value="1"/>
</dbReference>
<organism evidence="2 3">
    <name type="scientific">Mycoplasma suis (strain KI_3806)</name>
    <dbReference type="NCBI Taxonomy" id="708248"/>
    <lineage>
        <taxon>Bacteria</taxon>
        <taxon>Bacillati</taxon>
        <taxon>Mycoplasmatota</taxon>
        <taxon>Mollicutes</taxon>
        <taxon>Mycoplasmataceae</taxon>
        <taxon>Mycoplasma</taxon>
    </lineage>
</organism>
<dbReference type="KEGG" id="msk:MSUIS_07730"/>
<sequence>MIYFDNAATSQKFPFFWEEWLKSYIDSSWIHKKHLHKQSLLDKLSKYLGFKSQNIFLTPSSTYAINEIWEYLLQEKKDVLNIYLFSRDHISNIASIIYKYQLNSEAIRIHFLEHNKENYVLLPNSIILLTVKDNLGIFHIKEEIIRRIRQDNPFSFIIGDFNQYMSNSSEAEKIFSLFDCIYFSAHKWFGPFGLAVIGFNRPSKIKFLEEPNYFLDWRSIFAWDKVFWKIQEEINKNRKKFRELRKTWIENFPKIPNLSYQSYENSLIFLVRYKSEFFHDFIFWLEENKVIFRAGDLCSTYDDRELGFSARFSLSILNTVDEIKKFCELVKSFMLQVS</sequence>
<gene>
    <name evidence="2" type="ORF">MSUIS_07730</name>
</gene>
<dbReference type="AlphaFoldDB" id="F0V2I5"/>
<dbReference type="InterPro" id="IPR015424">
    <property type="entry name" value="PyrdxlP-dep_Trfase"/>
</dbReference>
<dbReference type="HOGENOM" id="CLU_836321_0_0_14"/>
<proteinExistence type="predicted"/>
<evidence type="ECO:0000313" key="2">
    <source>
        <dbReference type="EMBL" id="CBZ40866.1"/>
    </source>
</evidence>
<name>F0V2I5_MYCS3</name>
<dbReference type="InterPro" id="IPR015422">
    <property type="entry name" value="PyrdxlP-dep_Trfase_small"/>
</dbReference>
<evidence type="ECO:0000313" key="3">
    <source>
        <dbReference type="Proteomes" id="UP000008645"/>
    </source>
</evidence>
<dbReference type="RefSeq" id="WP_013609464.1">
    <property type="nucleotide sequence ID" value="NC_015153.1"/>
</dbReference>
<accession>F0V2I5</accession>
<protein>
    <submittedName>
        <fullName evidence="2">Cysteine desulphurase</fullName>
    </submittedName>
</protein>
<dbReference type="OrthoDB" id="9804366at2"/>
<evidence type="ECO:0000259" key="1">
    <source>
        <dbReference type="Pfam" id="PF00266"/>
    </source>
</evidence>
<reference evidence="2 3" key="1">
    <citation type="journal article" date="2011" name="J. Bacteriol.">
        <title>Complete genome sequence of the hemotrophic Mycoplasma suis strain KI3806.</title>
        <authorList>
            <person name="Oehlerking J."/>
            <person name="Kube M."/>
            <person name="Felder K.M."/>
            <person name="Matter D."/>
            <person name="Wittenbrink M.M."/>
            <person name="Schwarzenbach S."/>
            <person name="Kramer M.M."/>
            <person name="Hoelzle K."/>
            <person name="Hoelzle L.E."/>
        </authorList>
    </citation>
    <scope>NUCLEOTIDE SEQUENCE [LARGE SCALE GENOMIC DNA]</scope>
    <source>
        <strain evidence="3">KI_3806</strain>
    </source>
</reference>
<dbReference type="Pfam" id="PF00266">
    <property type="entry name" value="Aminotran_5"/>
    <property type="match status" value="1"/>
</dbReference>
<dbReference type="Proteomes" id="UP000008645">
    <property type="component" value="Chromosome"/>
</dbReference>
<feature type="domain" description="Aminotransferase class V" evidence="1">
    <location>
        <begin position="2"/>
        <end position="200"/>
    </location>
</feature>
<dbReference type="Gene3D" id="3.40.640.10">
    <property type="entry name" value="Type I PLP-dependent aspartate aminotransferase-like (Major domain)"/>
    <property type="match status" value="1"/>
</dbReference>
<dbReference type="InterPro" id="IPR015421">
    <property type="entry name" value="PyrdxlP-dep_Trfase_major"/>
</dbReference>